<dbReference type="EMBL" id="BRZM01000013">
    <property type="protein sequence ID" value="GLD52267.1"/>
    <property type="molecule type" value="Genomic_DNA"/>
</dbReference>
<organism evidence="1 2">
    <name type="scientific">Lates japonicus</name>
    <name type="common">Japanese lates</name>
    <dbReference type="NCBI Taxonomy" id="270547"/>
    <lineage>
        <taxon>Eukaryota</taxon>
        <taxon>Metazoa</taxon>
        <taxon>Chordata</taxon>
        <taxon>Craniata</taxon>
        <taxon>Vertebrata</taxon>
        <taxon>Euteleostomi</taxon>
        <taxon>Actinopterygii</taxon>
        <taxon>Neopterygii</taxon>
        <taxon>Teleostei</taxon>
        <taxon>Neoteleostei</taxon>
        <taxon>Acanthomorphata</taxon>
        <taxon>Carangaria</taxon>
        <taxon>Carangaria incertae sedis</taxon>
        <taxon>Centropomidae</taxon>
        <taxon>Lates</taxon>
    </lineage>
</organism>
<evidence type="ECO:0000313" key="2">
    <source>
        <dbReference type="Proteomes" id="UP001279410"/>
    </source>
</evidence>
<sequence length="74" mass="8186">MGGYRRFADVELQYGALAPASRSDTTLDMRKSGEILEHARQGRGPCRCLGREQLSRVRDGEENTVDGGREKGDC</sequence>
<evidence type="ECO:0000313" key="1">
    <source>
        <dbReference type="EMBL" id="GLD52267.1"/>
    </source>
</evidence>
<reference evidence="1" key="1">
    <citation type="submission" date="2022-08" db="EMBL/GenBank/DDBJ databases">
        <title>Genome sequencing of akame (Lates japonicus).</title>
        <authorList>
            <person name="Hashiguchi Y."/>
            <person name="Takahashi H."/>
        </authorList>
    </citation>
    <scope>NUCLEOTIDE SEQUENCE</scope>
    <source>
        <strain evidence="1">Kochi</strain>
    </source>
</reference>
<keyword evidence="2" id="KW-1185">Reference proteome</keyword>
<gene>
    <name evidence="1" type="ORF">AKAME5_000519500</name>
</gene>
<protein>
    <submittedName>
        <fullName evidence="1">Teneurin-3 isoform X1</fullName>
    </submittedName>
</protein>
<accession>A0AAD3ME68</accession>
<dbReference type="Proteomes" id="UP001279410">
    <property type="component" value="Unassembled WGS sequence"/>
</dbReference>
<proteinExistence type="predicted"/>
<dbReference type="AlphaFoldDB" id="A0AAD3ME68"/>
<name>A0AAD3ME68_LATJO</name>
<comment type="caution">
    <text evidence="1">The sequence shown here is derived from an EMBL/GenBank/DDBJ whole genome shotgun (WGS) entry which is preliminary data.</text>
</comment>